<evidence type="ECO:0000313" key="1">
    <source>
        <dbReference type="EMBL" id="GMH19940.1"/>
    </source>
</evidence>
<keyword evidence="2" id="KW-1185">Reference proteome</keyword>
<name>A0AAD3SY36_NEPGR</name>
<proteinExistence type="predicted"/>
<gene>
    <name evidence="1" type="ORF">Nepgr_021781</name>
</gene>
<sequence>MGNRDGLSNSALPSAVREERADCKFSPQRLADQVIAHPRSDQVRLMKQASSLMPLKSILKKPTDRRLTFPSLADLVATDCRRVGICKGLTRSGMMPPSANNGGNRLCIASQPSSGPLVLLDMPVHVLFELVRSGEGESWIRYGGALVILNSLPTIADARNW</sequence>
<protein>
    <submittedName>
        <fullName evidence="1">Uncharacterized protein</fullName>
    </submittedName>
</protein>
<accession>A0AAD3SY36</accession>
<dbReference type="Proteomes" id="UP001279734">
    <property type="component" value="Unassembled WGS sequence"/>
</dbReference>
<reference evidence="1" key="1">
    <citation type="submission" date="2023-05" db="EMBL/GenBank/DDBJ databases">
        <title>Nepenthes gracilis genome sequencing.</title>
        <authorList>
            <person name="Fukushima K."/>
        </authorList>
    </citation>
    <scope>NUCLEOTIDE SEQUENCE</scope>
    <source>
        <strain evidence="1">SING2019-196</strain>
    </source>
</reference>
<dbReference type="AlphaFoldDB" id="A0AAD3SY36"/>
<comment type="caution">
    <text evidence="1">The sequence shown here is derived from an EMBL/GenBank/DDBJ whole genome shotgun (WGS) entry which is preliminary data.</text>
</comment>
<dbReference type="EMBL" id="BSYO01000021">
    <property type="protein sequence ID" value="GMH19940.1"/>
    <property type="molecule type" value="Genomic_DNA"/>
</dbReference>
<evidence type="ECO:0000313" key="2">
    <source>
        <dbReference type="Proteomes" id="UP001279734"/>
    </source>
</evidence>
<organism evidence="1 2">
    <name type="scientific">Nepenthes gracilis</name>
    <name type="common">Slender pitcher plant</name>
    <dbReference type="NCBI Taxonomy" id="150966"/>
    <lineage>
        <taxon>Eukaryota</taxon>
        <taxon>Viridiplantae</taxon>
        <taxon>Streptophyta</taxon>
        <taxon>Embryophyta</taxon>
        <taxon>Tracheophyta</taxon>
        <taxon>Spermatophyta</taxon>
        <taxon>Magnoliopsida</taxon>
        <taxon>eudicotyledons</taxon>
        <taxon>Gunneridae</taxon>
        <taxon>Pentapetalae</taxon>
        <taxon>Caryophyllales</taxon>
        <taxon>Nepenthaceae</taxon>
        <taxon>Nepenthes</taxon>
    </lineage>
</organism>